<gene>
    <name evidence="3" type="ORF">CSO01_15810</name>
</gene>
<dbReference type="GO" id="GO:0006402">
    <property type="term" value="P:mRNA catabolic process"/>
    <property type="evidence" value="ECO:0007669"/>
    <property type="project" value="TreeGrafter"/>
</dbReference>
<dbReference type="PROSITE" id="PS00018">
    <property type="entry name" value="EF_HAND_1"/>
    <property type="match status" value="1"/>
</dbReference>
<dbReference type="GO" id="GO:0004540">
    <property type="term" value="F:RNA nuclease activity"/>
    <property type="evidence" value="ECO:0007669"/>
    <property type="project" value="InterPro"/>
</dbReference>
<dbReference type="RefSeq" id="WP_307725879.1">
    <property type="nucleotide sequence ID" value="NZ_BAABBJ010000003.1"/>
</dbReference>
<proteinExistence type="predicted"/>
<dbReference type="InterPro" id="IPR040596">
    <property type="entry name" value="RNase_II_C_S1"/>
</dbReference>
<keyword evidence="4" id="KW-1185">Reference proteome</keyword>
<feature type="domain" description="RNB" evidence="2">
    <location>
        <begin position="70"/>
        <end position="390"/>
    </location>
</feature>
<dbReference type="AlphaFoldDB" id="A0A512PCH3"/>
<organism evidence="3 4">
    <name type="scientific">Cellulomonas soli</name>
    <dbReference type="NCBI Taxonomy" id="931535"/>
    <lineage>
        <taxon>Bacteria</taxon>
        <taxon>Bacillati</taxon>
        <taxon>Actinomycetota</taxon>
        <taxon>Actinomycetes</taxon>
        <taxon>Micrococcales</taxon>
        <taxon>Cellulomonadaceae</taxon>
        <taxon>Cellulomonas</taxon>
    </lineage>
</organism>
<dbReference type="EMBL" id="BKAL01000004">
    <property type="protein sequence ID" value="GEP68866.1"/>
    <property type="molecule type" value="Genomic_DNA"/>
</dbReference>
<sequence>MPRRHVRLRPAPLPAVPGAEPPAEVSVQTVDRAVRTGLAAVRAELQVPDAFPPQVVAAARSAAPQVPSGTADATHVPFVTIDPAGSMDLDQALHIERRGGPGGGFRVHYAIADVAAWVPAGGPVDTEARRRVVTLYAPDGRTPLHPPELSEAAASLLPDGERPALWWQLDLDGDGQLTRFDVRRATVRSRARLTYEQVEHALDTGTADDVLVLLREVGLLREQVERERGGLTLPMPEQEAGREDGHWALTSRRTLPVEGWNAQVSLLTGMAAASLMLDGGIGVLRTLPAADPRDVARLRRTAQALGVPWPEGAGHAEVVSGLDSSDPAQAALLTEAATLMRGAAYVAFDGQRPAYVEHAAIAAPYAHTTAPLRRLVDRFVGETCLALCADVPVPEWVRAALPDLPSRMASGDAHASAYERACLDLVEAALLAGRTGEVFDAVVVDVREDRAAGVVQLRDPAVRARVGGEGLPLGEAVRVRLTDVSVTGRTVRFTLER</sequence>
<evidence type="ECO:0000256" key="1">
    <source>
        <dbReference type="SAM" id="MobiDB-lite"/>
    </source>
</evidence>
<comment type="caution">
    <text evidence="3">The sequence shown here is derived from an EMBL/GenBank/DDBJ whole genome shotgun (WGS) entry which is preliminary data.</text>
</comment>
<dbReference type="PANTHER" id="PTHR23355:SF9">
    <property type="entry name" value="DIS3-LIKE EXONUCLEASE 2"/>
    <property type="match status" value="1"/>
</dbReference>
<dbReference type="Pfam" id="PF00773">
    <property type="entry name" value="RNB"/>
    <property type="match status" value="1"/>
</dbReference>
<feature type="region of interest" description="Disordered" evidence="1">
    <location>
        <begin position="1"/>
        <end position="22"/>
    </location>
</feature>
<dbReference type="SUPFAM" id="SSF50249">
    <property type="entry name" value="Nucleic acid-binding proteins"/>
    <property type="match status" value="1"/>
</dbReference>
<dbReference type="GO" id="GO:0003723">
    <property type="term" value="F:RNA binding"/>
    <property type="evidence" value="ECO:0007669"/>
    <property type="project" value="InterPro"/>
</dbReference>
<dbReference type="SMART" id="SM00955">
    <property type="entry name" value="RNB"/>
    <property type="match status" value="1"/>
</dbReference>
<evidence type="ECO:0000313" key="4">
    <source>
        <dbReference type="Proteomes" id="UP000321798"/>
    </source>
</evidence>
<dbReference type="InterPro" id="IPR001900">
    <property type="entry name" value="RNase_II/R"/>
</dbReference>
<dbReference type="InterPro" id="IPR012340">
    <property type="entry name" value="NA-bd_OB-fold"/>
</dbReference>
<evidence type="ECO:0000313" key="3">
    <source>
        <dbReference type="EMBL" id="GEP68866.1"/>
    </source>
</evidence>
<dbReference type="Pfam" id="PF18614">
    <property type="entry name" value="RNase_II_C_S1"/>
    <property type="match status" value="1"/>
</dbReference>
<accession>A0A512PCH3</accession>
<name>A0A512PCH3_9CELL</name>
<dbReference type="InterPro" id="IPR050180">
    <property type="entry name" value="RNR_Ribonuclease"/>
</dbReference>
<dbReference type="InterPro" id="IPR018247">
    <property type="entry name" value="EF_Hand_1_Ca_BS"/>
</dbReference>
<dbReference type="PANTHER" id="PTHR23355">
    <property type="entry name" value="RIBONUCLEASE"/>
    <property type="match status" value="1"/>
</dbReference>
<reference evidence="3 4" key="1">
    <citation type="submission" date="2019-07" db="EMBL/GenBank/DDBJ databases">
        <title>Whole genome shotgun sequence of Cellulomonas soli NBRC 109434.</title>
        <authorList>
            <person name="Hosoyama A."/>
            <person name="Uohara A."/>
            <person name="Ohji S."/>
            <person name="Ichikawa N."/>
        </authorList>
    </citation>
    <scope>NUCLEOTIDE SEQUENCE [LARGE SCALE GENOMIC DNA]</scope>
    <source>
        <strain evidence="3 4">NBRC 109434</strain>
    </source>
</reference>
<protein>
    <submittedName>
        <fullName evidence="3">Ribonuclease R</fullName>
    </submittedName>
</protein>
<evidence type="ECO:0000259" key="2">
    <source>
        <dbReference type="SMART" id="SM00955"/>
    </source>
</evidence>
<dbReference type="Proteomes" id="UP000321798">
    <property type="component" value="Unassembled WGS sequence"/>
</dbReference>